<keyword evidence="2" id="KW-1185">Reference proteome</keyword>
<dbReference type="OrthoDB" id="1431065at2"/>
<evidence type="ECO:0000313" key="2">
    <source>
        <dbReference type="Proteomes" id="UP000032361"/>
    </source>
</evidence>
<protein>
    <submittedName>
        <fullName evidence="1">Uncharacterized protein</fullName>
    </submittedName>
</protein>
<dbReference type="Proteomes" id="UP000032361">
    <property type="component" value="Unassembled WGS sequence"/>
</dbReference>
<comment type="caution">
    <text evidence="1">The sequence shown here is derived from an EMBL/GenBank/DDBJ whole genome shotgun (WGS) entry which is preliminary data.</text>
</comment>
<sequence>MELPKLVSAIQQKKFSSIDTLFTWLETTEDTLKTLNYTQCAEVSGLRAQLAQQKFVLNGKPNERKKRQISKALEIIHPAQEVVSQIILPLEEKIEQARGLLKQILNVAMSLGILPEATPQDFNSYVYNVWGILVAHEQLRNGMNNVKALIGMADGIQILAEEIEM</sequence>
<name>A0A0D7VX59_9FLAO</name>
<organism evidence="1 2">
    <name type="scientific">Neotamlana nanhaiensis</name>
    <dbReference type="NCBI Taxonomy" id="1382798"/>
    <lineage>
        <taxon>Bacteria</taxon>
        <taxon>Pseudomonadati</taxon>
        <taxon>Bacteroidota</taxon>
        <taxon>Flavobacteriia</taxon>
        <taxon>Flavobacteriales</taxon>
        <taxon>Flavobacteriaceae</taxon>
        <taxon>Neotamlana</taxon>
    </lineage>
</organism>
<dbReference type="STRING" id="1382798.PK35_15070"/>
<dbReference type="PATRIC" id="fig|1382798.3.peg.1579"/>
<reference evidence="1 2" key="1">
    <citation type="journal article" date="2015" name="Antonie Van Leeuwenhoek">
        <title>Tamlana nanhaiensis sp. nov., isolated from surface seawater collected from the South China Sea.</title>
        <authorList>
            <person name="Liu X."/>
            <person name="Lai Q."/>
            <person name="Du Y."/>
            <person name="Li G."/>
            <person name="Sun F."/>
            <person name="Shao Z."/>
        </authorList>
    </citation>
    <scope>NUCLEOTIDE SEQUENCE [LARGE SCALE GENOMIC DNA]</scope>
    <source>
        <strain evidence="1 2">FHC16</strain>
    </source>
</reference>
<dbReference type="RefSeq" id="WP_044627399.1">
    <property type="nucleotide sequence ID" value="NZ_JTDV01000015.1"/>
</dbReference>
<gene>
    <name evidence="1" type="ORF">PK35_15070</name>
</gene>
<accession>A0A0D7VX59</accession>
<dbReference type="EMBL" id="JTDV01000015">
    <property type="protein sequence ID" value="KJD31426.1"/>
    <property type="molecule type" value="Genomic_DNA"/>
</dbReference>
<evidence type="ECO:0000313" key="1">
    <source>
        <dbReference type="EMBL" id="KJD31426.1"/>
    </source>
</evidence>
<dbReference type="AlphaFoldDB" id="A0A0D7VX59"/>
<proteinExistence type="predicted"/>